<proteinExistence type="predicted"/>
<evidence type="ECO:0000313" key="2">
    <source>
        <dbReference type="Proteomes" id="UP000838686"/>
    </source>
</evidence>
<dbReference type="Gene3D" id="3.40.50.1240">
    <property type="entry name" value="Phosphoglycerate mutase-like"/>
    <property type="match status" value="1"/>
</dbReference>
<dbReference type="EMBL" id="CAKMMF010000009">
    <property type="protein sequence ID" value="CAH1203477.1"/>
    <property type="molecule type" value="Genomic_DNA"/>
</dbReference>
<dbReference type="InterPro" id="IPR013078">
    <property type="entry name" value="His_Pase_superF_clade-1"/>
</dbReference>
<dbReference type="SUPFAM" id="SSF53254">
    <property type="entry name" value="Phosphoglycerate mutase-like"/>
    <property type="match status" value="1"/>
</dbReference>
<evidence type="ECO:0008006" key="3">
    <source>
        <dbReference type="Google" id="ProtNLM"/>
    </source>
</evidence>
<dbReference type="InterPro" id="IPR029033">
    <property type="entry name" value="His_PPase_superfam"/>
</dbReference>
<protein>
    <recommendedName>
        <fullName evidence="3">Histidine phosphatase family protein</fullName>
    </recommendedName>
</protein>
<comment type="caution">
    <text evidence="1">The sequence shown here is derived from an EMBL/GenBank/DDBJ whole genome shotgun (WGS) entry which is preliminary data.</text>
</comment>
<evidence type="ECO:0000313" key="1">
    <source>
        <dbReference type="EMBL" id="CAH1203477.1"/>
    </source>
</evidence>
<name>A0ABM9C6D1_9BACL</name>
<organism evidence="1 2">
    <name type="scientific">Paenibacillus plantiphilus</name>
    <dbReference type="NCBI Taxonomy" id="2905650"/>
    <lineage>
        <taxon>Bacteria</taxon>
        <taxon>Bacillati</taxon>
        <taxon>Bacillota</taxon>
        <taxon>Bacilli</taxon>
        <taxon>Bacillales</taxon>
        <taxon>Paenibacillaceae</taxon>
        <taxon>Paenibacillus</taxon>
    </lineage>
</organism>
<dbReference type="RefSeq" id="WP_236340832.1">
    <property type="nucleotide sequence ID" value="NZ_CAKMMF010000009.1"/>
</dbReference>
<dbReference type="Proteomes" id="UP000838686">
    <property type="component" value="Unassembled WGS sequence"/>
</dbReference>
<dbReference type="Pfam" id="PF00300">
    <property type="entry name" value="His_Phos_1"/>
    <property type="match status" value="1"/>
</dbReference>
<keyword evidence="2" id="KW-1185">Reference proteome</keyword>
<gene>
    <name evidence="1" type="ORF">PAECIP111893_01977</name>
</gene>
<accession>A0ABM9C6D1</accession>
<reference evidence="1" key="1">
    <citation type="submission" date="2022-01" db="EMBL/GenBank/DDBJ databases">
        <authorList>
            <person name="Criscuolo A."/>
        </authorList>
    </citation>
    <scope>NUCLEOTIDE SEQUENCE</scope>
    <source>
        <strain evidence="1">CIP111893</strain>
    </source>
</reference>
<sequence length="187" mass="21722">MRVGLVRHFKVICKPDSSWMTSEEFDQWVADYNCSEIVPERVFERDNCWQICLSSDLYRASRTAELLYQGHVIACSQLREISMRSFMRANWKLPHIIWIMMARLAWLFSHKSQEEGRVDTALRAKQMVDLIESFGADNTLIVSHGAFMKALSNELKRRGYSGKRFLKPENGKLYTFEATFSATHGKS</sequence>